<dbReference type="InterPro" id="IPR022669">
    <property type="entry name" value="Ribosomal_uL2_C"/>
</dbReference>
<protein>
    <recommendedName>
        <fullName evidence="7">Large ribosomal subunit protein uL2c</fullName>
    </recommendedName>
</protein>
<dbReference type="SMART" id="SM01382">
    <property type="entry name" value="Ribosomal_L2_C"/>
    <property type="match status" value="1"/>
</dbReference>
<organism evidence="10">
    <name type="scientific">Pyropia haitanensis</name>
    <name type="common">Red seaweed</name>
    <name type="synonym">Porphyra haitanensis</name>
    <dbReference type="NCBI Taxonomy" id="1262161"/>
    <lineage>
        <taxon>Eukaryota</taxon>
        <taxon>Rhodophyta</taxon>
        <taxon>Bangiophyceae</taxon>
        <taxon>Bangiales</taxon>
        <taxon>Bangiaceae</taxon>
        <taxon>Pyropia</taxon>
    </lineage>
</organism>
<dbReference type="GO" id="GO:0019843">
    <property type="term" value="F:rRNA binding"/>
    <property type="evidence" value="ECO:0007669"/>
    <property type="project" value="UniProtKB-UniRule"/>
</dbReference>
<dbReference type="PROSITE" id="PS00467">
    <property type="entry name" value="RIBOSOMAL_L2"/>
    <property type="match status" value="1"/>
</dbReference>
<proteinExistence type="inferred from homology"/>
<keyword evidence="6 7" id="KW-0687">Ribonucleoprotein</keyword>
<keyword evidence="3 10" id="KW-0150">Chloroplast</keyword>
<dbReference type="Gene3D" id="2.30.30.30">
    <property type="match status" value="1"/>
</dbReference>
<name>M9PR80_PYRHA</name>
<evidence type="ECO:0000256" key="1">
    <source>
        <dbReference type="ARBA" id="ARBA00004229"/>
    </source>
</evidence>
<dbReference type="HAMAP" id="MF_01320_B">
    <property type="entry name" value="Ribosomal_uL2_B"/>
    <property type="match status" value="1"/>
</dbReference>
<feature type="domain" description="Large ribosomal subunit protein uL2 C-terminal" evidence="8">
    <location>
        <begin position="124"/>
        <end position="253"/>
    </location>
</feature>
<reference evidence="10" key="1">
    <citation type="journal article" date="2013" name="PLoS ONE">
        <title>Complete Sequence and Analysis of Plastid Genomes of Two Economically Important Red Algae: Pyropia haitanensis and Pyropia yezoensis.</title>
        <authorList>
            <person name="Wang L."/>
            <person name="Mao Y."/>
            <person name="Kong F."/>
            <person name="Li G."/>
            <person name="Ma F."/>
            <person name="Zhang B."/>
            <person name="Sun P."/>
            <person name="Bi G."/>
            <person name="Zhang F."/>
            <person name="Xue H."/>
            <person name="Cao M."/>
        </authorList>
    </citation>
    <scope>NUCLEOTIDE SEQUENCE</scope>
</reference>
<dbReference type="NCBIfam" id="TIGR01171">
    <property type="entry name" value="rplB_bact"/>
    <property type="match status" value="1"/>
</dbReference>
<dbReference type="Pfam" id="PF03947">
    <property type="entry name" value="Ribosomal_L2_C"/>
    <property type="match status" value="1"/>
</dbReference>
<evidence type="ECO:0000313" key="10">
    <source>
        <dbReference type="EMBL" id="AGG37089.1"/>
    </source>
</evidence>
<dbReference type="InterPro" id="IPR014722">
    <property type="entry name" value="Rib_uL2_dom2"/>
</dbReference>
<comment type="subcellular location">
    <subcellularLocation>
        <location evidence="1 7">Plastid</location>
        <location evidence="1 7">Chloroplast</location>
    </subcellularLocation>
</comment>
<dbReference type="EMBL" id="KC464603">
    <property type="protein sequence ID" value="AGG37089.1"/>
    <property type="molecule type" value="Genomic_DNA"/>
</dbReference>
<dbReference type="GO" id="GO:0009507">
    <property type="term" value="C:chloroplast"/>
    <property type="evidence" value="ECO:0007669"/>
    <property type="project" value="UniProtKB-SubCell"/>
</dbReference>
<dbReference type="GeneID" id="15525334"/>
<dbReference type="RefSeq" id="YP_007947840.1">
    <property type="nucleotide sequence ID" value="NC_021189.1"/>
</dbReference>
<sequence>MAIRLYRAYTPGTRNRTVSTFSEITTDKPEKSLIVKHHFCKGRNNRGVITCRHKGGGHKQQYRLIDFKRNRHNVVAKVASIEYDPNRNARIALLHYLDGEKRYILHPRSLRVGAMVLSGPTAPIEVGNALPLSTIPLGTAVHNIELRPSCGGQIVRAAGTYAQIVAKEGSFVTVKLPSSEVRMIRKECYATIGQVGNIDASNITLGKAGRNRWLGKRPTVRGVVMNPVDHPHGGGEGKSPIGRARPVTPWGKPALGVKTRNPNKYSTPYILRPVNRIYFIKNLIIYYYVKIYT</sequence>
<dbReference type="Gene3D" id="2.40.50.140">
    <property type="entry name" value="Nucleic acid-binding proteins"/>
    <property type="match status" value="1"/>
</dbReference>
<dbReference type="GO" id="GO:0016740">
    <property type="term" value="F:transferase activity"/>
    <property type="evidence" value="ECO:0007669"/>
    <property type="project" value="InterPro"/>
</dbReference>
<dbReference type="AlphaFoldDB" id="M9PR80"/>
<dbReference type="SUPFAM" id="SSF50104">
    <property type="entry name" value="Translation proteins SH3-like domain"/>
    <property type="match status" value="1"/>
</dbReference>
<dbReference type="PANTHER" id="PTHR13691:SF5">
    <property type="entry name" value="LARGE RIBOSOMAL SUBUNIT PROTEIN UL2M"/>
    <property type="match status" value="1"/>
</dbReference>
<gene>
    <name evidence="7 10" type="primary">rpl2</name>
    <name evidence="10" type="ORF">PyhaCp126</name>
</gene>
<geneLocation type="chloroplast" evidence="10"/>
<dbReference type="SUPFAM" id="SSF50249">
    <property type="entry name" value="Nucleic acid-binding proteins"/>
    <property type="match status" value="1"/>
</dbReference>
<comment type="similarity">
    <text evidence="2 7">Belongs to the universal ribosomal protein uL2 family.</text>
</comment>
<keyword evidence="4 10" id="KW-0934">Plastid</keyword>
<dbReference type="SMART" id="SM01383">
    <property type="entry name" value="Ribosomal_L2"/>
    <property type="match status" value="1"/>
</dbReference>
<comment type="subunit">
    <text evidence="7">Part of the 50S ribosomal subunit.</text>
</comment>
<evidence type="ECO:0000256" key="6">
    <source>
        <dbReference type="ARBA" id="ARBA00023274"/>
    </source>
</evidence>
<dbReference type="InterPro" id="IPR014726">
    <property type="entry name" value="Ribosomal_uL2_dom3"/>
</dbReference>
<evidence type="ECO:0000259" key="8">
    <source>
        <dbReference type="SMART" id="SM01382"/>
    </source>
</evidence>
<evidence type="ECO:0000256" key="2">
    <source>
        <dbReference type="ARBA" id="ARBA00005636"/>
    </source>
</evidence>
<dbReference type="InterPro" id="IPR002171">
    <property type="entry name" value="Ribosomal_uL2"/>
</dbReference>
<dbReference type="Gene3D" id="4.10.950.10">
    <property type="entry name" value="Ribosomal protein L2, domain 3"/>
    <property type="match status" value="1"/>
</dbReference>
<dbReference type="InterPro" id="IPR022671">
    <property type="entry name" value="Ribosomal_uL2_CS"/>
</dbReference>
<evidence type="ECO:0000259" key="9">
    <source>
        <dbReference type="SMART" id="SM01383"/>
    </source>
</evidence>
<accession>M9PR80</accession>
<dbReference type="InterPro" id="IPR008991">
    <property type="entry name" value="Translation_prot_SH3-like_sf"/>
</dbReference>
<evidence type="ECO:0000256" key="3">
    <source>
        <dbReference type="ARBA" id="ARBA00022528"/>
    </source>
</evidence>
<dbReference type="InterPro" id="IPR005880">
    <property type="entry name" value="Ribosomal_uL2_bac/org-type"/>
</dbReference>
<dbReference type="FunFam" id="2.40.50.140:FF:000003">
    <property type="entry name" value="50S ribosomal protein L2"/>
    <property type="match status" value="1"/>
</dbReference>
<dbReference type="PANTHER" id="PTHR13691">
    <property type="entry name" value="RIBOSOMAL PROTEIN L2"/>
    <property type="match status" value="1"/>
</dbReference>
<evidence type="ECO:0000256" key="5">
    <source>
        <dbReference type="ARBA" id="ARBA00022980"/>
    </source>
</evidence>
<dbReference type="InterPro" id="IPR022666">
    <property type="entry name" value="Ribosomal_uL2_RNA-bd_dom"/>
</dbReference>
<keyword evidence="5 7" id="KW-0689">Ribosomal protein</keyword>
<dbReference type="FunFam" id="4.10.950.10:FF:000001">
    <property type="entry name" value="50S ribosomal protein L2"/>
    <property type="match status" value="1"/>
</dbReference>
<evidence type="ECO:0000256" key="7">
    <source>
        <dbReference type="HAMAP-Rule" id="MF_01320"/>
    </source>
</evidence>
<evidence type="ECO:0000256" key="4">
    <source>
        <dbReference type="ARBA" id="ARBA00022640"/>
    </source>
</evidence>
<dbReference type="GO" id="GO:0003735">
    <property type="term" value="F:structural constituent of ribosome"/>
    <property type="evidence" value="ECO:0007669"/>
    <property type="project" value="InterPro"/>
</dbReference>
<dbReference type="PIRSF" id="PIRSF002158">
    <property type="entry name" value="Ribosomal_L2"/>
    <property type="match status" value="1"/>
</dbReference>
<dbReference type="FunFam" id="2.30.30.30:FF:000001">
    <property type="entry name" value="50S ribosomal protein L2"/>
    <property type="match status" value="1"/>
</dbReference>
<feature type="domain" description="Large ribosomal subunit protein uL2 RNA-binding" evidence="9">
    <location>
        <begin position="42"/>
        <end position="118"/>
    </location>
</feature>
<dbReference type="GO" id="GO:0032543">
    <property type="term" value="P:mitochondrial translation"/>
    <property type="evidence" value="ECO:0007669"/>
    <property type="project" value="TreeGrafter"/>
</dbReference>
<dbReference type="GO" id="GO:0005762">
    <property type="term" value="C:mitochondrial large ribosomal subunit"/>
    <property type="evidence" value="ECO:0007669"/>
    <property type="project" value="TreeGrafter"/>
</dbReference>
<dbReference type="Pfam" id="PF00181">
    <property type="entry name" value="Ribosomal_L2_N"/>
    <property type="match status" value="1"/>
</dbReference>
<dbReference type="InterPro" id="IPR012340">
    <property type="entry name" value="NA-bd_OB-fold"/>
</dbReference>